<dbReference type="GO" id="GO:0003841">
    <property type="term" value="F:1-acylglycerol-3-phosphate O-acyltransferase activity"/>
    <property type="evidence" value="ECO:0007669"/>
    <property type="project" value="TreeGrafter"/>
</dbReference>
<dbReference type="CDD" id="cd07989">
    <property type="entry name" value="LPLAT_AGPAT-like"/>
    <property type="match status" value="1"/>
</dbReference>
<proteinExistence type="predicted"/>
<evidence type="ECO:0000256" key="2">
    <source>
        <dbReference type="ARBA" id="ARBA00022679"/>
    </source>
</evidence>
<dbReference type="PANTHER" id="PTHR10434">
    <property type="entry name" value="1-ACYL-SN-GLYCEROL-3-PHOSPHATE ACYLTRANSFERASE"/>
    <property type="match status" value="1"/>
</dbReference>
<keyword evidence="4" id="KW-0472">Membrane</keyword>
<dbReference type="RefSeq" id="WP_085517010.1">
    <property type="nucleotide sequence ID" value="NZ_FXAW01000004.1"/>
</dbReference>
<accession>A0A1X7JXZ3</accession>
<keyword evidence="3 6" id="KW-0012">Acyltransferase</keyword>
<dbReference type="STRING" id="1028.SAMN05661096_02094"/>
<dbReference type="GO" id="GO:0006654">
    <property type="term" value="P:phosphatidic acid biosynthetic process"/>
    <property type="evidence" value="ECO:0007669"/>
    <property type="project" value="TreeGrafter"/>
</dbReference>
<dbReference type="SMART" id="SM00563">
    <property type="entry name" value="PlsC"/>
    <property type="match status" value="1"/>
</dbReference>
<evidence type="ECO:0000313" key="6">
    <source>
        <dbReference type="EMBL" id="SMG33352.1"/>
    </source>
</evidence>
<keyword evidence="4" id="KW-0812">Transmembrane</keyword>
<dbReference type="SUPFAM" id="SSF69593">
    <property type="entry name" value="Glycerol-3-phosphate (1)-acyltransferase"/>
    <property type="match status" value="1"/>
</dbReference>
<evidence type="ECO:0000256" key="4">
    <source>
        <dbReference type="SAM" id="Phobius"/>
    </source>
</evidence>
<protein>
    <submittedName>
        <fullName evidence="6">1-acyl-sn-glycerol-3-phosphate acyltransferase</fullName>
    </submittedName>
</protein>
<reference evidence="7" key="1">
    <citation type="submission" date="2017-04" db="EMBL/GenBank/DDBJ databases">
        <authorList>
            <person name="Varghese N."/>
            <person name="Submissions S."/>
        </authorList>
    </citation>
    <scope>NUCLEOTIDE SEQUENCE [LARGE SCALE GENOMIC DNA]</scope>
    <source>
        <strain evidence="7">DSM 4125</strain>
    </source>
</reference>
<dbReference type="InterPro" id="IPR002123">
    <property type="entry name" value="Plipid/glycerol_acylTrfase"/>
</dbReference>
<dbReference type="Pfam" id="PF01553">
    <property type="entry name" value="Acyltransferase"/>
    <property type="match status" value="1"/>
</dbReference>
<feature type="transmembrane region" description="Helical" evidence="4">
    <location>
        <begin position="12"/>
        <end position="33"/>
    </location>
</feature>
<evidence type="ECO:0000256" key="3">
    <source>
        <dbReference type="ARBA" id="ARBA00023315"/>
    </source>
</evidence>
<evidence type="ECO:0000313" key="7">
    <source>
        <dbReference type="Proteomes" id="UP000193804"/>
    </source>
</evidence>
<name>A0A1X7JXZ3_9BACT</name>
<dbReference type="OrthoDB" id="9803035at2"/>
<gene>
    <name evidence="6" type="ORF">SAMN05661096_02094</name>
</gene>
<keyword evidence="2 6" id="KW-0808">Transferase</keyword>
<dbReference type="EMBL" id="FXAW01000004">
    <property type="protein sequence ID" value="SMG33352.1"/>
    <property type="molecule type" value="Genomic_DNA"/>
</dbReference>
<dbReference type="PANTHER" id="PTHR10434:SF66">
    <property type="entry name" value="PHOSPHOLIPID_GLYCEROL ACYLTRANSFERASE DOMAIN-CONTAINING PROTEIN"/>
    <property type="match status" value="1"/>
</dbReference>
<keyword evidence="4" id="KW-1133">Transmembrane helix</keyword>
<feature type="domain" description="Phospholipid/glycerol acyltransferase" evidence="5">
    <location>
        <begin position="74"/>
        <end position="188"/>
    </location>
</feature>
<dbReference type="Proteomes" id="UP000193804">
    <property type="component" value="Unassembled WGS sequence"/>
</dbReference>
<evidence type="ECO:0000256" key="1">
    <source>
        <dbReference type="ARBA" id="ARBA00005189"/>
    </source>
</evidence>
<comment type="pathway">
    <text evidence="1">Lipid metabolism.</text>
</comment>
<evidence type="ECO:0000259" key="5">
    <source>
        <dbReference type="SMART" id="SM00563"/>
    </source>
</evidence>
<keyword evidence="7" id="KW-1185">Reference proteome</keyword>
<sequence length="242" mass="27861">MRYFFKQIYTVWCAIVFIVLLLLLYPFFLIIIANKAWHKHCYYLNKIWANVALFLVGIKTEVEGIEQINAKNQYVYCSNHFSLLDIVSFGFAPQSVVYVGKSSLAKIPLFGYMFSQLHVTVNRASPTNAYKALHKAIDKMGEDRSLVMFPEGGILSKRIPEMSRFKDGAFRAAIMKQIPLVPVSLPDNWIILPDTRIPLISRKKMRMIYHKPIPTKGLNMEDIPALKTKVFDIISNELKNQQ</sequence>
<dbReference type="AlphaFoldDB" id="A0A1X7JXZ3"/>
<organism evidence="6 7">
    <name type="scientific">Marivirga sericea</name>
    <dbReference type="NCBI Taxonomy" id="1028"/>
    <lineage>
        <taxon>Bacteria</taxon>
        <taxon>Pseudomonadati</taxon>
        <taxon>Bacteroidota</taxon>
        <taxon>Cytophagia</taxon>
        <taxon>Cytophagales</taxon>
        <taxon>Marivirgaceae</taxon>
        <taxon>Marivirga</taxon>
    </lineage>
</organism>